<evidence type="ECO:0000313" key="1">
    <source>
        <dbReference type="EMBL" id="EAR82210.1"/>
    </source>
</evidence>
<keyword evidence="2" id="KW-1185">Reference proteome</keyword>
<reference evidence="2" key="1">
    <citation type="journal article" date="2006" name="PLoS Biol.">
        <title>Macronuclear genome sequence of the ciliate Tetrahymena thermophila, a model eukaryote.</title>
        <authorList>
            <person name="Eisen J.A."/>
            <person name="Coyne R.S."/>
            <person name="Wu M."/>
            <person name="Wu D."/>
            <person name="Thiagarajan M."/>
            <person name="Wortman J.R."/>
            <person name="Badger J.H."/>
            <person name="Ren Q."/>
            <person name="Amedeo P."/>
            <person name="Jones K.M."/>
            <person name="Tallon L.J."/>
            <person name="Delcher A.L."/>
            <person name="Salzberg S.L."/>
            <person name="Silva J.C."/>
            <person name="Haas B.J."/>
            <person name="Majoros W.H."/>
            <person name="Farzad M."/>
            <person name="Carlton J.M."/>
            <person name="Smith R.K. Jr."/>
            <person name="Garg J."/>
            <person name="Pearlman R.E."/>
            <person name="Karrer K.M."/>
            <person name="Sun L."/>
            <person name="Manning G."/>
            <person name="Elde N.C."/>
            <person name="Turkewitz A.P."/>
            <person name="Asai D.J."/>
            <person name="Wilkes D.E."/>
            <person name="Wang Y."/>
            <person name="Cai H."/>
            <person name="Collins K."/>
            <person name="Stewart B.A."/>
            <person name="Lee S.R."/>
            <person name="Wilamowska K."/>
            <person name="Weinberg Z."/>
            <person name="Ruzzo W.L."/>
            <person name="Wloga D."/>
            <person name="Gaertig J."/>
            <person name="Frankel J."/>
            <person name="Tsao C.-C."/>
            <person name="Gorovsky M.A."/>
            <person name="Keeling P.J."/>
            <person name="Waller R.F."/>
            <person name="Patron N.J."/>
            <person name="Cherry J.M."/>
            <person name="Stover N.A."/>
            <person name="Krieger C.J."/>
            <person name="del Toro C."/>
            <person name="Ryder H.F."/>
            <person name="Williamson S.C."/>
            <person name="Barbeau R.A."/>
            <person name="Hamilton E.P."/>
            <person name="Orias E."/>
        </authorList>
    </citation>
    <scope>NUCLEOTIDE SEQUENCE [LARGE SCALE GENOMIC DNA]</scope>
    <source>
        <strain evidence="2">SB210</strain>
    </source>
</reference>
<dbReference type="InParanoid" id="Q22A88"/>
<dbReference type="HOGENOM" id="CLU_704943_0_0_1"/>
<dbReference type="EMBL" id="GG662715">
    <property type="protein sequence ID" value="EAR82210.1"/>
    <property type="molecule type" value="Genomic_DNA"/>
</dbReference>
<gene>
    <name evidence="1" type="ORF">TTHERM_01263980</name>
</gene>
<accession>Q22A88</accession>
<protein>
    <submittedName>
        <fullName evidence="1">MNN4 protein, putative</fullName>
    </submittedName>
</protein>
<dbReference type="AlphaFoldDB" id="Q22A88"/>
<name>Q22A88_TETTS</name>
<dbReference type="GeneID" id="7836281"/>
<dbReference type="Proteomes" id="UP000009168">
    <property type="component" value="Unassembled WGS sequence"/>
</dbReference>
<organism evidence="1 2">
    <name type="scientific">Tetrahymena thermophila (strain SB210)</name>
    <dbReference type="NCBI Taxonomy" id="312017"/>
    <lineage>
        <taxon>Eukaryota</taxon>
        <taxon>Sar</taxon>
        <taxon>Alveolata</taxon>
        <taxon>Ciliophora</taxon>
        <taxon>Intramacronucleata</taxon>
        <taxon>Oligohymenophorea</taxon>
        <taxon>Hymenostomatida</taxon>
        <taxon>Tetrahymenina</taxon>
        <taxon>Tetrahymenidae</taxon>
        <taxon>Tetrahymena</taxon>
    </lineage>
</organism>
<sequence>MNFENLKVLQTSFIKLCLNQHKPHLELKEVKFMKKNFQYSQNQIEIYDYGHAKVFDHQEQTQKLLIICLYKGYESQTEFYLRVMKTAVRSDILLNLVKHYYLDDNQLFYVFEMECFDETLNTFQQKHIVDGQIINSLKDQITQYFFKTQEIIQDYKQDLQFYIKYTQQKQLQIKVNLIDPSLSEQQLKQKQNQQRFQSIGEQECEGRLENQDEILVNKQQNLDQSQNKTEIDIEDEEKQNFLEAINYISNSINMQIQKNDLVSSVQHFYSNILNFHPLEIFKTVQECPMYQSFQEISFGEQTFQMKVQKRGQTILLEGTNIKDQQNDSFNFEQNDFGFQIDSFSFQESSEFYVFLIESKIQSCLEKFNKEYSSLNNLRKATGNVNTMVNYKN</sequence>
<dbReference type="RefSeq" id="XP_001029873.1">
    <property type="nucleotide sequence ID" value="XM_001029873.1"/>
</dbReference>
<evidence type="ECO:0000313" key="2">
    <source>
        <dbReference type="Proteomes" id="UP000009168"/>
    </source>
</evidence>
<proteinExistence type="predicted"/>
<dbReference type="KEGG" id="tet:TTHERM_01263980"/>